<dbReference type="KEGG" id="ssl:SS1G_14142"/>
<dbReference type="GeneID" id="5480985"/>
<dbReference type="InParanoid" id="A7F961"/>
<keyword evidence="1" id="KW-0472">Membrane</keyword>
<dbReference type="RefSeq" id="XP_001584859.1">
    <property type="nucleotide sequence ID" value="XM_001584809.1"/>
</dbReference>
<evidence type="ECO:0000256" key="1">
    <source>
        <dbReference type="SAM" id="Phobius"/>
    </source>
</evidence>
<dbReference type="Proteomes" id="UP000001312">
    <property type="component" value="Unassembled WGS sequence"/>
</dbReference>
<keyword evidence="3" id="KW-1185">Reference proteome</keyword>
<feature type="transmembrane region" description="Helical" evidence="1">
    <location>
        <begin position="36"/>
        <end position="58"/>
    </location>
</feature>
<organism evidence="2 3">
    <name type="scientific">Sclerotinia sclerotiorum (strain ATCC 18683 / 1980 / Ss-1)</name>
    <name type="common">White mold</name>
    <name type="synonym">Whetzelinia sclerotiorum</name>
    <dbReference type="NCBI Taxonomy" id="665079"/>
    <lineage>
        <taxon>Eukaryota</taxon>
        <taxon>Fungi</taxon>
        <taxon>Dikarya</taxon>
        <taxon>Ascomycota</taxon>
        <taxon>Pezizomycotina</taxon>
        <taxon>Leotiomycetes</taxon>
        <taxon>Helotiales</taxon>
        <taxon>Sclerotiniaceae</taxon>
        <taxon>Sclerotinia</taxon>
    </lineage>
</organism>
<gene>
    <name evidence="2" type="ORF">SS1G_14142</name>
</gene>
<name>A7F961_SCLS1</name>
<protein>
    <submittedName>
        <fullName evidence="2">Uncharacterized protein</fullName>
    </submittedName>
</protein>
<dbReference type="EMBL" id="CH476650">
    <property type="protein sequence ID" value="EDO00272.1"/>
    <property type="molecule type" value="Genomic_DNA"/>
</dbReference>
<keyword evidence="1" id="KW-1133">Transmembrane helix</keyword>
<sequence>MERRLREKLLQKEAKEHYFHSTYQKPHGDLTSGMPILTVFLVNLLSMLSFGVILGVALHCSTRSKLGYKGDLSIYETIDTKIPIIQYLGLLLAPRIYLAEIIDSQTHKECHQYQEILNDNSQKCVLITIDIIRRNDGNRHEWAFTYLSATRSKNAILNP</sequence>
<reference evidence="3" key="1">
    <citation type="journal article" date="2011" name="PLoS Genet.">
        <title>Genomic analysis of the necrotrophic fungal pathogens Sclerotinia sclerotiorum and Botrytis cinerea.</title>
        <authorList>
            <person name="Amselem J."/>
            <person name="Cuomo C.A."/>
            <person name="van Kan J.A."/>
            <person name="Viaud M."/>
            <person name="Benito E.P."/>
            <person name="Couloux A."/>
            <person name="Coutinho P.M."/>
            <person name="de Vries R.P."/>
            <person name="Dyer P.S."/>
            <person name="Fillinger S."/>
            <person name="Fournier E."/>
            <person name="Gout L."/>
            <person name="Hahn M."/>
            <person name="Kohn L."/>
            <person name="Lapalu N."/>
            <person name="Plummer K.M."/>
            <person name="Pradier J.M."/>
            <person name="Quevillon E."/>
            <person name="Sharon A."/>
            <person name="Simon A."/>
            <person name="ten Have A."/>
            <person name="Tudzynski B."/>
            <person name="Tudzynski P."/>
            <person name="Wincker P."/>
            <person name="Andrew M."/>
            <person name="Anthouard V."/>
            <person name="Beever R.E."/>
            <person name="Beffa R."/>
            <person name="Benoit I."/>
            <person name="Bouzid O."/>
            <person name="Brault B."/>
            <person name="Chen Z."/>
            <person name="Choquer M."/>
            <person name="Collemare J."/>
            <person name="Cotton P."/>
            <person name="Danchin E.G."/>
            <person name="Da Silva C."/>
            <person name="Gautier A."/>
            <person name="Giraud C."/>
            <person name="Giraud T."/>
            <person name="Gonzalez C."/>
            <person name="Grossetete S."/>
            <person name="Guldener U."/>
            <person name="Henrissat B."/>
            <person name="Howlett B.J."/>
            <person name="Kodira C."/>
            <person name="Kretschmer M."/>
            <person name="Lappartient A."/>
            <person name="Leroch M."/>
            <person name="Levis C."/>
            <person name="Mauceli E."/>
            <person name="Neuveglise C."/>
            <person name="Oeser B."/>
            <person name="Pearson M."/>
            <person name="Poulain J."/>
            <person name="Poussereau N."/>
            <person name="Quesneville H."/>
            <person name="Rascle C."/>
            <person name="Schumacher J."/>
            <person name="Segurens B."/>
            <person name="Sexton A."/>
            <person name="Silva E."/>
            <person name="Sirven C."/>
            <person name="Soanes D.M."/>
            <person name="Talbot N.J."/>
            <person name="Templeton M."/>
            <person name="Yandava C."/>
            <person name="Yarden O."/>
            <person name="Zeng Q."/>
            <person name="Rollins J.A."/>
            <person name="Lebrun M.H."/>
            <person name="Dickman M."/>
        </authorList>
    </citation>
    <scope>NUCLEOTIDE SEQUENCE [LARGE SCALE GENOMIC DNA]</scope>
    <source>
        <strain evidence="3">ATCC 18683 / 1980 / Ss-1</strain>
    </source>
</reference>
<evidence type="ECO:0000313" key="2">
    <source>
        <dbReference type="EMBL" id="EDO00272.1"/>
    </source>
</evidence>
<proteinExistence type="predicted"/>
<keyword evidence="1" id="KW-0812">Transmembrane</keyword>
<accession>A7F961</accession>
<dbReference type="AlphaFoldDB" id="A7F961"/>
<evidence type="ECO:0000313" key="3">
    <source>
        <dbReference type="Proteomes" id="UP000001312"/>
    </source>
</evidence>